<dbReference type="AlphaFoldDB" id="A0A7W7Y605"/>
<dbReference type="PROSITE" id="PS51898">
    <property type="entry name" value="TYR_RECOMBINASE"/>
    <property type="match status" value="1"/>
</dbReference>
<evidence type="ECO:0000256" key="1">
    <source>
        <dbReference type="ARBA" id="ARBA00023172"/>
    </source>
</evidence>
<proteinExistence type="predicted"/>
<dbReference type="GO" id="GO:0006310">
    <property type="term" value="P:DNA recombination"/>
    <property type="evidence" value="ECO:0007669"/>
    <property type="project" value="UniProtKB-KW"/>
</dbReference>
<evidence type="ECO:0000313" key="3">
    <source>
        <dbReference type="EMBL" id="MBB5022642.1"/>
    </source>
</evidence>
<evidence type="ECO:0000259" key="2">
    <source>
        <dbReference type="PROSITE" id="PS51898"/>
    </source>
</evidence>
<reference evidence="3 4" key="1">
    <citation type="submission" date="2020-08" db="EMBL/GenBank/DDBJ databases">
        <title>Genomic Encyclopedia of Type Strains, Phase IV (KMG-IV): sequencing the most valuable type-strain genomes for metagenomic binning, comparative biology and taxonomic classification.</title>
        <authorList>
            <person name="Goeker M."/>
        </authorList>
    </citation>
    <scope>NUCLEOTIDE SEQUENCE [LARGE SCALE GENOMIC DNA]</scope>
    <source>
        <strain evidence="3 4">DSM 22071</strain>
    </source>
</reference>
<dbReference type="CDD" id="cd00397">
    <property type="entry name" value="DNA_BRE_C"/>
    <property type="match status" value="1"/>
</dbReference>
<gene>
    <name evidence="3" type="ORF">HNR37_001980</name>
</gene>
<comment type="caution">
    <text evidence="3">The sequence shown here is derived from an EMBL/GenBank/DDBJ whole genome shotgun (WGS) entry which is preliminary data.</text>
</comment>
<name>A0A7W7Y605_9BACT</name>
<protein>
    <submittedName>
        <fullName evidence="3">Site-specific recombinase XerD</fullName>
    </submittedName>
</protein>
<sequence>MNGSVHKQVRTLFHQVDAIGTSRHHAKELAKASGGSDWHSTGKLMGIHSYQTSEKYLKTWREFGNYVRSEFRLKDMQRVSSLHVGSFLEAKMASGVRYSTFTTCASALQKLEVALNRTGVKFGNYAEGHCHFAATIAEARSEARGILERNVHTRAYESPQSLINGVTHPTFNLAASMQLESGARVGEISRIHHGQLDSANRTVEVKGKGGKVRHLQLSDSTFVRLEQAMEQRGGVFGFSTSPYRSALKEGAQRSSQPYSGSHGLRWNFAQNRMAQLTGQGMQHEQALVAVSKEMGHERGSITEHYLQGPGS</sequence>
<dbReference type="InterPro" id="IPR013762">
    <property type="entry name" value="Integrase-like_cat_sf"/>
</dbReference>
<dbReference type="Pfam" id="PF00589">
    <property type="entry name" value="Phage_integrase"/>
    <property type="match status" value="1"/>
</dbReference>
<dbReference type="Gene3D" id="1.10.443.10">
    <property type="entry name" value="Intergrase catalytic core"/>
    <property type="match status" value="1"/>
</dbReference>
<dbReference type="Proteomes" id="UP000528322">
    <property type="component" value="Unassembled WGS sequence"/>
</dbReference>
<organism evidence="3 4">
    <name type="scientific">Desulfurispira natronophila</name>
    <dbReference type="NCBI Taxonomy" id="682562"/>
    <lineage>
        <taxon>Bacteria</taxon>
        <taxon>Pseudomonadati</taxon>
        <taxon>Chrysiogenota</taxon>
        <taxon>Chrysiogenia</taxon>
        <taxon>Chrysiogenales</taxon>
        <taxon>Chrysiogenaceae</taxon>
        <taxon>Desulfurispira</taxon>
    </lineage>
</organism>
<dbReference type="GO" id="GO:0015074">
    <property type="term" value="P:DNA integration"/>
    <property type="evidence" value="ECO:0007669"/>
    <property type="project" value="InterPro"/>
</dbReference>
<accession>A0A7W7Y605</accession>
<dbReference type="GO" id="GO:0003677">
    <property type="term" value="F:DNA binding"/>
    <property type="evidence" value="ECO:0007669"/>
    <property type="project" value="InterPro"/>
</dbReference>
<keyword evidence="1" id="KW-0233">DNA recombination</keyword>
<dbReference type="SUPFAM" id="SSF56349">
    <property type="entry name" value="DNA breaking-rejoining enzymes"/>
    <property type="match status" value="1"/>
</dbReference>
<dbReference type="InterPro" id="IPR011010">
    <property type="entry name" value="DNA_brk_join_enz"/>
</dbReference>
<dbReference type="RefSeq" id="WP_183733527.1">
    <property type="nucleotide sequence ID" value="NZ_JACHID010000013.1"/>
</dbReference>
<feature type="domain" description="Tyr recombinase" evidence="2">
    <location>
        <begin position="149"/>
        <end position="311"/>
    </location>
</feature>
<dbReference type="InterPro" id="IPR002104">
    <property type="entry name" value="Integrase_catalytic"/>
</dbReference>
<keyword evidence="4" id="KW-1185">Reference proteome</keyword>
<dbReference type="EMBL" id="JACHID010000013">
    <property type="protein sequence ID" value="MBB5022642.1"/>
    <property type="molecule type" value="Genomic_DNA"/>
</dbReference>
<evidence type="ECO:0000313" key="4">
    <source>
        <dbReference type="Proteomes" id="UP000528322"/>
    </source>
</evidence>